<proteinExistence type="predicted"/>
<reference evidence="3 4" key="1">
    <citation type="submission" date="2019-01" db="EMBL/GenBank/DDBJ databases">
        <title>Sequencing of cultivated peanut Arachis hypogaea provides insights into genome evolution and oil improvement.</title>
        <authorList>
            <person name="Chen X."/>
        </authorList>
    </citation>
    <scope>NUCLEOTIDE SEQUENCE [LARGE SCALE GENOMIC DNA]</scope>
    <source>
        <strain evidence="4">cv. Fuhuasheng</strain>
        <tissue evidence="3">Leaves</tissue>
    </source>
</reference>
<keyword evidence="1" id="KW-0175">Coiled coil</keyword>
<dbReference type="PANTHER" id="PTHR34121">
    <property type="entry name" value="MYOSIN-11"/>
    <property type="match status" value="1"/>
</dbReference>
<organism evidence="3 4">
    <name type="scientific">Arachis hypogaea</name>
    <name type="common">Peanut</name>
    <dbReference type="NCBI Taxonomy" id="3818"/>
    <lineage>
        <taxon>Eukaryota</taxon>
        <taxon>Viridiplantae</taxon>
        <taxon>Streptophyta</taxon>
        <taxon>Embryophyta</taxon>
        <taxon>Tracheophyta</taxon>
        <taxon>Spermatophyta</taxon>
        <taxon>Magnoliopsida</taxon>
        <taxon>eudicotyledons</taxon>
        <taxon>Gunneridae</taxon>
        <taxon>Pentapetalae</taxon>
        <taxon>rosids</taxon>
        <taxon>fabids</taxon>
        <taxon>Fabales</taxon>
        <taxon>Fabaceae</taxon>
        <taxon>Papilionoideae</taxon>
        <taxon>50 kb inversion clade</taxon>
        <taxon>dalbergioids sensu lato</taxon>
        <taxon>Dalbergieae</taxon>
        <taxon>Pterocarpus clade</taxon>
        <taxon>Arachis</taxon>
    </lineage>
</organism>
<feature type="compositionally biased region" description="Polar residues" evidence="2">
    <location>
        <begin position="579"/>
        <end position="605"/>
    </location>
</feature>
<dbReference type="Gramene" id="arahy.Tifrunner.gnm2.ann2.Ah12g182200.1">
    <property type="protein sequence ID" value="arahy.Tifrunner.gnm2.ann2.Ah12g182200.1-CDS"/>
    <property type="gene ID" value="arahy.Tifrunner.gnm2.ann2.Ah12g182200"/>
</dbReference>
<dbReference type="EMBL" id="SDMP01000012">
    <property type="protein sequence ID" value="RYR25454.1"/>
    <property type="molecule type" value="Genomic_DNA"/>
</dbReference>
<name>A0A445AGD6_ARAHY</name>
<evidence type="ECO:0000256" key="2">
    <source>
        <dbReference type="SAM" id="MobiDB-lite"/>
    </source>
</evidence>
<feature type="compositionally biased region" description="Acidic residues" evidence="2">
    <location>
        <begin position="648"/>
        <end position="668"/>
    </location>
</feature>
<accession>A0A445AGD6</accession>
<sequence length="675" mass="77612">MAWVRSAVNKAVEAGGQSSIRRSLRNYADSMKLHATTAVVGGARVFHDRMVAQNMRSFRHTVKRLEEVSVSCRGVERVQLLRRWLVALKEIERLVAAFAGSNPNDLLPDEIKELPISPTLVYYVDPDIVDEPKNFRDVFLHSQALEGITLSMILEAPNEEEVSLLSEIYGLCIKGEKEERTALLASVQDLAKAFAGYEDEVLAKREELLQYVQAAISGLKVNADLMRIEDEVFSLKEKIEKFKPSNFDAKSNETTAIDVKANNEALAQIQMYSKLEELLLKKKYFTCGDSLELHAEKIDKLKILSESLANSATKAQNRISENRSQKEEALNFRLTKTKEVDQIEKEVTMEIEELEKLKDELEEKLKKVNCLLLSARMRLHNAREEREQFNEASNEIVVHLKAKEDEMIRSIASYTRESNVVDTWMHFLKNTWLHQTSHTKKEKEQVNVELERYGENYMNLIIQLLSSYEEKLGSSVKQMRKLVENLSSNKGLENLTAPDNEDSKVNPRKKLQDEFLDIESKFLATLTIVDTINNQFHIQKEGIYRKDSDNVIKLLNAIKKIKEEYESIKRPKLEIEITPQKQEQPQSEISKTPKTPRTPSQKKTFMRSLSSISLTNRIRQDEAIMSPSIHRRSKSAGIDSLQMEVELDDMSDYDSAEEISEWEFDDVEQDHHTRS</sequence>
<dbReference type="Proteomes" id="UP000289738">
    <property type="component" value="Chromosome B02"/>
</dbReference>
<feature type="region of interest" description="Disordered" evidence="2">
    <location>
        <begin position="648"/>
        <end position="675"/>
    </location>
</feature>
<dbReference type="SMR" id="A0A445AGD6"/>
<comment type="caution">
    <text evidence="3">The sequence shown here is derived from an EMBL/GenBank/DDBJ whole genome shotgun (WGS) entry which is preliminary data.</text>
</comment>
<gene>
    <name evidence="3" type="ORF">Ahy_B02g059215</name>
</gene>
<evidence type="ECO:0000313" key="4">
    <source>
        <dbReference type="Proteomes" id="UP000289738"/>
    </source>
</evidence>
<keyword evidence="4" id="KW-1185">Reference proteome</keyword>
<dbReference type="STRING" id="3818.A0A445AGD6"/>
<feature type="region of interest" description="Disordered" evidence="2">
    <location>
        <begin position="576"/>
        <end position="605"/>
    </location>
</feature>
<dbReference type="AlphaFoldDB" id="A0A445AGD6"/>
<dbReference type="PANTHER" id="PTHR34121:SF5">
    <property type="entry name" value="CENTROSOMAL PROTEIN OF 135 KDA-LIKE PROTEIN"/>
    <property type="match status" value="1"/>
</dbReference>
<protein>
    <submittedName>
        <fullName evidence="3">Uncharacterized protein</fullName>
    </submittedName>
</protein>
<feature type="coiled-coil region" evidence="1">
    <location>
        <begin position="340"/>
        <end position="392"/>
    </location>
</feature>
<evidence type="ECO:0000256" key="1">
    <source>
        <dbReference type="SAM" id="Coils"/>
    </source>
</evidence>
<evidence type="ECO:0000313" key="3">
    <source>
        <dbReference type="EMBL" id="RYR25454.1"/>
    </source>
</evidence>